<comment type="pathway">
    <text evidence="3 4">Cofactor biosynthesis; coenzyme A biosynthesis; CoA from (R)-pantothenate: step 2/5.</text>
</comment>
<keyword evidence="3 4" id="KW-0288">FMN</keyword>
<dbReference type="InterPro" id="IPR036551">
    <property type="entry name" value="Flavin_trans-like"/>
</dbReference>
<dbReference type="GO" id="GO:0046872">
    <property type="term" value="F:metal ion binding"/>
    <property type="evidence" value="ECO:0007669"/>
    <property type="project" value="UniProtKB-KW"/>
</dbReference>
<evidence type="ECO:0000256" key="2">
    <source>
        <dbReference type="ARBA" id="ARBA00023239"/>
    </source>
</evidence>
<dbReference type="Pfam" id="PF02441">
    <property type="entry name" value="Flavoprotein"/>
    <property type="match status" value="1"/>
</dbReference>
<dbReference type="AlphaFoldDB" id="A0A1Y3PK60"/>
<dbReference type="Gene3D" id="3.40.50.10300">
    <property type="entry name" value="CoaB-like"/>
    <property type="match status" value="1"/>
</dbReference>
<feature type="binding site" evidence="3">
    <location>
        <begin position="304"/>
        <end position="307"/>
    </location>
    <ligand>
        <name>CTP</name>
        <dbReference type="ChEBI" id="CHEBI:37563"/>
    </ligand>
</feature>
<dbReference type="GO" id="GO:0071513">
    <property type="term" value="C:phosphopantothenoylcysteine decarboxylase complex"/>
    <property type="evidence" value="ECO:0007669"/>
    <property type="project" value="TreeGrafter"/>
</dbReference>
<comment type="caution">
    <text evidence="3">Lacks conserved residue(s) required for the propagation of feature annotation.</text>
</comment>
<proteinExistence type="inferred from homology"/>
<comment type="similarity">
    <text evidence="3 4">In the C-terminal section; belongs to the PPC synthetase family.</text>
</comment>
<evidence type="ECO:0000256" key="1">
    <source>
        <dbReference type="ARBA" id="ARBA00022793"/>
    </source>
</evidence>
<comment type="catalytic activity">
    <reaction evidence="3 4">
        <text>(R)-4'-phosphopantothenate + L-cysteine + CTP = N-[(R)-4-phosphopantothenoyl]-L-cysteine + CMP + diphosphate + H(+)</text>
        <dbReference type="Rhea" id="RHEA:19397"/>
        <dbReference type="ChEBI" id="CHEBI:10986"/>
        <dbReference type="ChEBI" id="CHEBI:15378"/>
        <dbReference type="ChEBI" id="CHEBI:33019"/>
        <dbReference type="ChEBI" id="CHEBI:35235"/>
        <dbReference type="ChEBI" id="CHEBI:37563"/>
        <dbReference type="ChEBI" id="CHEBI:59458"/>
        <dbReference type="ChEBI" id="CHEBI:60377"/>
        <dbReference type="EC" id="6.3.2.5"/>
    </reaction>
</comment>
<feature type="active site" description="Proton donor" evidence="3">
    <location>
        <position position="157"/>
    </location>
</feature>
<organism evidence="7 8">
    <name type="scientific">Bacillus thermozeamaize</name>
    <dbReference type="NCBI Taxonomy" id="230954"/>
    <lineage>
        <taxon>Bacteria</taxon>
        <taxon>Bacillati</taxon>
        <taxon>Bacillota</taxon>
        <taxon>Bacilli</taxon>
        <taxon>Bacillales</taxon>
        <taxon>Bacillaceae</taxon>
        <taxon>Bacillus</taxon>
    </lineage>
</organism>
<evidence type="ECO:0000313" key="8">
    <source>
        <dbReference type="Proteomes" id="UP000196475"/>
    </source>
</evidence>
<keyword evidence="3" id="KW-0511">Multifunctional enzyme</keyword>
<dbReference type="InterPro" id="IPR007085">
    <property type="entry name" value="DNA/pantothenate-metab_flavo_C"/>
</dbReference>
<comment type="pathway">
    <text evidence="3 4">Cofactor biosynthesis; coenzyme A biosynthesis; CoA from (R)-pantothenate: step 3/5.</text>
</comment>
<evidence type="ECO:0000259" key="6">
    <source>
        <dbReference type="Pfam" id="PF04127"/>
    </source>
</evidence>
<dbReference type="NCBIfam" id="TIGR00521">
    <property type="entry name" value="coaBC_dfp"/>
    <property type="match status" value="1"/>
</dbReference>
<dbReference type="UniPathway" id="UPA00241">
    <property type="reaction ID" value="UER00353"/>
</dbReference>
<dbReference type="EC" id="6.3.2.5" evidence="3"/>
<keyword evidence="3" id="KW-0479">Metal-binding</keyword>
<feature type="domain" description="DNA/pantothenate metabolism flavoprotein C-terminal" evidence="6">
    <location>
        <begin position="186"/>
        <end position="395"/>
    </location>
</feature>
<dbReference type="SUPFAM" id="SSF52507">
    <property type="entry name" value="Homo-oligomeric flavin-containing Cys decarboxylases, HFCD"/>
    <property type="match status" value="1"/>
</dbReference>
<dbReference type="GO" id="GO:0004632">
    <property type="term" value="F:phosphopantothenate--cysteine ligase activity"/>
    <property type="evidence" value="ECO:0007669"/>
    <property type="project" value="UniProtKB-UniRule"/>
</dbReference>
<protein>
    <recommendedName>
        <fullName evidence="3">Coenzyme A biosynthesis bifunctional protein CoaBC</fullName>
    </recommendedName>
    <alternativeName>
        <fullName evidence="3">DNA/pantothenate metabolism flavoprotein</fullName>
    </alternativeName>
    <alternativeName>
        <fullName evidence="3">Phosphopantothenoylcysteine synthetase/decarboxylase</fullName>
        <shortName evidence="3">PPCS-PPCDC</shortName>
    </alternativeName>
    <domain>
        <recommendedName>
            <fullName evidence="3">Phosphopantothenoylcysteine decarboxylase</fullName>
            <shortName evidence="3">PPC decarboxylase</shortName>
            <shortName evidence="3">PPC-DC</shortName>
            <ecNumber evidence="3">4.1.1.36</ecNumber>
        </recommendedName>
        <alternativeName>
            <fullName evidence="3">CoaC</fullName>
        </alternativeName>
    </domain>
    <domain>
        <recommendedName>
            <fullName evidence="3">Phosphopantothenate--cysteine ligase</fullName>
            <ecNumber evidence="3">6.3.2.5</ecNumber>
        </recommendedName>
        <alternativeName>
            <fullName evidence="3">CoaB</fullName>
        </alternativeName>
        <alternativeName>
            <fullName evidence="3">Phosphopantothenoylcysteine synthetase</fullName>
            <shortName evidence="3">PPC synthetase</shortName>
            <shortName evidence="3">PPC-S</shortName>
        </alternativeName>
    </domain>
</protein>
<name>A0A1Y3PK60_9BACI</name>
<dbReference type="PANTHER" id="PTHR14359:SF6">
    <property type="entry name" value="PHOSPHOPANTOTHENOYLCYSTEINE DECARBOXYLASE"/>
    <property type="match status" value="1"/>
</dbReference>
<dbReference type="HAMAP" id="MF_02225">
    <property type="entry name" value="CoaBC"/>
    <property type="match status" value="1"/>
</dbReference>
<feature type="binding site" evidence="3">
    <location>
        <position position="341"/>
    </location>
    <ligand>
        <name>CTP</name>
        <dbReference type="ChEBI" id="CHEBI:37563"/>
    </ligand>
</feature>
<comment type="function">
    <text evidence="3">Catalyzes two sequential steps in the biosynthesis of coenzyme A. In the first step cysteine is conjugated to 4'-phosphopantothenate to form 4-phosphopantothenoylcysteine. In the second step the latter compound is decarboxylated to form 4'-phosphopantotheine.</text>
</comment>
<dbReference type="Gene3D" id="3.40.50.1950">
    <property type="entry name" value="Flavin prenyltransferase-like"/>
    <property type="match status" value="1"/>
</dbReference>
<feature type="region of interest" description="Phosphopantothenoylcysteine decarboxylase" evidence="3">
    <location>
        <begin position="1"/>
        <end position="189"/>
    </location>
</feature>
<keyword evidence="2 3" id="KW-0456">Lyase</keyword>
<evidence type="ECO:0000313" key="7">
    <source>
        <dbReference type="EMBL" id="OUM87723.1"/>
    </source>
</evidence>
<comment type="function">
    <text evidence="4">Catalyzes two steps in the biosynthesis of coenzyme A. In the first step cysteine is conjugated to 4'-phosphopantothenate to form 4-phosphopantothenoylcysteine, in the latter compound is decarboxylated to form 4'-phosphopantotheine.</text>
</comment>
<evidence type="ECO:0000259" key="5">
    <source>
        <dbReference type="Pfam" id="PF02441"/>
    </source>
</evidence>
<dbReference type="GO" id="GO:0004633">
    <property type="term" value="F:phosphopantothenoylcysteine decarboxylase activity"/>
    <property type="evidence" value="ECO:0007669"/>
    <property type="project" value="UniProtKB-UniRule"/>
</dbReference>
<evidence type="ECO:0000256" key="3">
    <source>
        <dbReference type="HAMAP-Rule" id="MF_02225"/>
    </source>
</evidence>
<feature type="domain" description="Flavoprotein" evidence="5">
    <location>
        <begin position="5"/>
        <end position="178"/>
    </location>
</feature>
<reference evidence="8" key="1">
    <citation type="submission" date="2016-06" db="EMBL/GenBank/DDBJ databases">
        <authorList>
            <person name="Nascimento L."/>
            <person name="Pereira R.V."/>
            <person name="Martins L.F."/>
            <person name="Quaggio R.B."/>
            <person name="Silva A.M."/>
            <person name="Setubal J.C."/>
        </authorList>
    </citation>
    <scope>NUCLEOTIDE SEQUENCE [LARGE SCALE GENOMIC DNA]</scope>
</reference>
<dbReference type="EMBL" id="LZRT01000070">
    <property type="protein sequence ID" value="OUM87723.1"/>
    <property type="molecule type" value="Genomic_DNA"/>
</dbReference>
<dbReference type="GO" id="GO:0010181">
    <property type="term" value="F:FMN binding"/>
    <property type="evidence" value="ECO:0007669"/>
    <property type="project" value="UniProtKB-UniRule"/>
</dbReference>
<comment type="similarity">
    <text evidence="3 4">In the N-terminal section; belongs to the HFCD (homo-oligomeric flavin containing Cys decarboxylase) superfamily.</text>
</comment>
<keyword evidence="1 3" id="KW-0210">Decarboxylase</keyword>
<dbReference type="SUPFAM" id="SSF102645">
    <property type="entry name" value="CoaB-like"/>
    <property type="match status" value="1"/>
</dbReference>
<dbReference type="InterPro" id="IPR005252">
    <property type="entry name" value="CoaBC"/>
</dbReference>
<comment type="catalytic activity">
    <reaction evidence="3 4">
        <text>N-[(R)-4-phosphopantothenoyl]-L-cysteine + H(+) = (R)-4'-phosphopantetheine + CO2</text>
        <dbReference type="Rhea" id="RHEA:16793"/>
        <dbReference type="ChEBI" id="CHEBI:15378"/>
        <dbReference type="ChEBI" id="CHEBI:16526"/>
        <dbReference type="ChEBI" id="CHEBI:59458"/>
        <dbReference type="ChEBI" id="CHEBI:61723"/>
        <dbReference type="EC" id="4.1.1.36"/>
    </reaction>
</comment>
<dbReference type="InterPro" id="IPR003382">
    <property type="entry name" value="Flavoprotein"/>
</dbReference>
<dbReference type="EC" id="4.1.1.36" evidence="3"/>
<keyword evidence="3 4" id="KW-0436">Ligase</keyword>
<feature type="binding site" evidence="3">
    <location>
        <position position="278"/>
    </location>
    <ligand>
        <name>CTP</name>
        <dbReference type="ChEBI" id="CHEBI:37563"/>
    </ligand>
</feature>
<feature type="binding site" evidence="3">
    <location>
        <position position="323"/>
    </location>
    <ligand>
        <name>CTP</name>
        <dbReference type="ChEBI" id="CHEBI:37563"/>
    </ligand>
</feature>
<dbReference type="GO" id="GO:0015937">
    <property type="term" value="P:coenzyme A biosynthetic process"/>
    <property type="evidence" value="ECO:0007669"/>
    <property type="project" value="UniProtKB-UniRule"/>
</dbReference>
<comment type="cofactor">
    <cofactor evidence="3">
        <name>Mg(2+)</name>
        <dbReference type="ChEBI" id="CHEBI:18420"/>
    </cofactor>
</comment>
<evidence type="ECO:0000256" key="4">
    <source>
        <dbReference type="RuleBase" id="RU364078"/>
    </source>
</evidence>
<accession>A0A1Y3PK60</accession>
<feature type="binding site" evidence="3">
    <location>
        <position position="337"/>
    </location>
    <ligand>
        <name>CTP</name>
        <dbReference type="ChEBI" id="CHEBI:37563"/>
    </ligand>
</feature>
<dbReference type="InterPro" id="IPR035929">
    <property type="entry name" value="CoaB-like_sf"/>
</dbReference>
<dbReference type="GO" id="GO:0015941">
    <property type="term" value="P:pantothenate catabolic process"/>
    <property type="evidence" value="ECO:0007669"/>
    <property type="project" value="InterPro"/>
</dbReference>
<keyword evidence="3" id="KW-0460">Magnesium</keyword>
<dbReference type="Pfam" id="PF04127">
    <property type="entry name" value="DFP"/>
    <property type="match status" value="1"/>
</dbReference>
<comment type="cofactor">
    <cofactor evidence="3">
        <name>FMN</name>
        <dbReference type="ChEBI" id="CHEBI:58210"/>
    </cofactor>
    <text evidence="3">Binds 1 FMN per subunit.</text>
</comment>
<dbReference type="PANTHER" id="PTHR14359">
    <property type="entry name" value="HOMO-OLIGOMERIC FLAVIN CONTAINING CYS DECARBOXYLASE FAMILY"/>
    <property type="match status" value="1"/>
</dbReference>
<sequence>MMEGKRIVLGVTGGIAAYKAADLCSRLNKLGAKVQVIMTAGATRFITPLTFQTLSRHHVFVDVFEEQDPSVVSHIDVADHADLMVIAPATANLIAKMAHGIADDMLTTTALATRAPILVAPAMNVHMYQHWTVQENIARLKARGVEFIDPVEGLLACGYEGQGKLAEPADIVAKIQSMLAKKRDWSGRTVLVTAGPTREPLDPVRFFSNRSSGKMGYAIAEAAQKRGARVLLVTGPTRLLPPAGVEVFAVETADQMYETVLSLLPDADVVFKSAAVADYAPVQVAEQKIKKVSDQIQVQLRRTPDILAEICKRRRPDQCIVGFAAETEQVSRYALDKLERKGADFIVANDVSQGDIGFDTDANRVEVYGRNGFFHTWPKMSKREVADRLLDLILKHVLEKETR</sequence>
<feature type="binding site" evidence="3">
    <location>
        <position position="288"/>
    </location>
    <ligand>
        <name>CTP</name>
        <dbReference type="ChEBI" id="CHEBI:37563"/>
    </ligand>
</feature>
<gene>
    <name evidence="3" type="primary">coaBC</name>
    <name evidence="7" type="ORF">BAA01_12995</name>
</gene>
<feature type="region of interest" description="Phosphopantothenate--cysteine ligase" evidence="3">
    <location>
        <begin position="190"/>
        <end position="403"/>
    </location>
</feature>
<comment type="caution">
    <text evidence="7">The sequence shown here is derived from an EMBL/GenBank/DDBJ whole genome shotgun (WGS) entry which is preliminary data.</text>
</comment>
<keyword evidence="3 4" id="KW-0285">Flavoprotein</keyword>
<dbReference type="Proteomes" id="UP000196475">
    <property type="component" value="Unassembled WGS sequence"/>
</dbReference>